<keyword evidence="3" id="KW-1185">Reference proteome</keyword>
<evidence type="ECO:0000313" key="2">
    <source>
        <dbReference type="EMBL" id="MFD0958295.1"/>
    </source>
</evidence>
<dbReference type="NCBIfam" id="NF040628">
    <property type="entry name" value="GT-D_rel"/>
    <property type="match status" value="1"/>
</dbReference>
<dbReference type="InterPro" id="IPR055171">
    <property type="entry name" value="GT-D-like"/>
</dbReference>
<organism evidence="2 3">
    <name type="scientific">Paenibacillus chungangensis</name>
    <dbReference type="NCBI Taxonomy" id="696535"/>
    <lineage>
        <taxon>Bacteria</taxon>
        <taxon>Bacillati</taxon>
        <taxon>Bacillota</taxon>
        <taxon>Bacilli</taxon>
        <taxon>Bacillales</taxon>
        <taxon>Paenibacillaceae</taxon>
        <taxon>Paenibacillus</taxon>
    </lineage>
</organism>
<gene>
    <name evidence="2" type="ORF">ACFQ2I_02745</name>
</gene>
<dbReference type="Pfam" id="PF22882">
    <property type="entry name" value="GT-D-like"/>
    <property type="match status" value="1"/>
</dbReference>
<accession>A0ABW3HLE3</accession>
<dbReference type="RefSeq" id="WP_377562024.1">
    <property type="nucleotide sequence ID" value="NZ_JBHTJZ010000005.1"/>
</dbReference>
<evidence type="ECO:0000313" key="3">
    <source>
        <dbReference type="Proteomes" id="UP001596989"/>
    </source>
</evidence>
<evidence type="ECO:0000259" key="1">
    <source>
        <dbReference type="Pfam" id="PF22882"/>
    </source>
</evidence>
<comment type="caution">
    <text evidence="2">The sequence shown here is derived from an EMBL/GenBank/DDBJ whole genome shotgun (WGS) entry which is preliminary data.</text>
</comment>
<dbReference type="EMBL" id="JBHTJZ010000005">
    <property type="protein sequence ID" value="MFD0958295.1"/>
    <property type="molecule type" value="Genomic_DNA"/>
</dbReference>
<sequence>MIATIKDEELLDKDEVIARIRAAIADKRPFALVRIGDGENFILSQDTVYTMDQVLHQLWVKEANKGRKGVQLPNIDIRDRMVKAIKEADIVGVLAHGDRTIRAHPNHKRVLTNQIFNHFKLKPEILCNAIVNREFIHYSSFWAMLHEEGARLALVSRWAGGMKQRLISPPYHLNVTCTLPFERFEMMEETLAQLEERKDTYDVVLCSCGVNAVVLSHQIAKRIGKVAIDFGIGTQIISSIPLK</sequence>
<dbReference type="Proteomes" id="UP001596989">
    <property type="component" value="Unassembled WGS sequence"/>
</dbReference>
<dbReference type="InterPro" id="IPR049785">
    <property type="entry name" value="GT-D-like_firm"/>
</dbReference>
<feature type="domain" description="GT-D fold-like" evidence="1">
    <location>
        <begin position="12"/>
        <end position="236"/>
    </location>
</feature>
<name>A0ABW3HLE3_9BACL</name>
<reference evidence="3" key="1">
    <citation type="journal article" date="2019" name="Int. J. Syst. Evol. Microbiol.">
        <title>The Global Catalogue of Microorganisms (GCM) 10K type strain sequencing project: providing services to taxonomists for standard genome sequencing and annotation.</title>
        <authorList>
            <consortium name="The Broad Institute Genomics Platform"/>
            <consortium name="The Broad Institute Genome Sequencing Center for Infectious Disease"/>
            <person name="Wu L."/>
            <person name="Ma J."/>
        </authorList>
    </citation>
    <scope>NUCLEOTIDE SEQUENCE [LARGE SCALE GENOMIC DNA]</scope>
    <source>
        <strain evidence="3">CCUG 59129</strain>
    </source>
</reference>
<proteinExistence type="predicted"/>
<protein>
    <submittedName>
        <fullName evidence="2">GT-D fold domain-containing glycosyltransferase</fullName>
    </submittedName>
</protein>